<comment type="caution">
    <text evidence="4">The sequence shown here is derived from an EMBL/GenBank/DDBJ whole genome shotgun (WGS) entry which is preliminary data.</text>
</comment>
<evidence type="ECO:0000256" key="2">
    <source>
        <dbReference type="PROSITE-ProRule" id="PRU00110"/>
    </source>
</evidence>
<evidence type="ECO:0000313" key="5">
    <source>
        <dbReference type="Proteomes" id="UP001569154"/>
    </source>
</evidence>
<gene>
    <name evidence="4" type="ORF">ACED35_16755</name>
</gene>
<dbReference type="PROSITE" id="PS50894">
    <property type="entry name" value="HPT"/>
    <property type="match status" value="1"/>
</dbReference>
<dbReference type="Gene3D" id="1.20.120.160">
    <property type="entry name" value="HPT domain"/>
    <property type="match status" value="1"/>
</dbReference>
<evidence type="ECO:0000256" key="1">
    <source>
        <dbReference type="ARBA" id="ARBA00023012"/>
    </source>
</evidence>
<organism evidence="4 5">
    <name type="scientific">Enterovibrio norvegicus</name>
    <dbReference type="NCBI Taxonomy" id="188144"/>
    <lineage>
        <taxon>Bacteria</taxon>
        <taxon>Pseudomonadati</taxon>
        <taxon>Pseudomonadota</taxon>
        <taxon>Gammaproteobacteria</taxon>
        <taxon>Vibrionales</taxon>
        <taxon>Vibrionaceae</taxon>
        <taxon>Enterovibrio</taxon>
    </lineage>
</organism>
<proteinExistence type="predicted"/>
<evidence type="ECO:0000259" key="3">
    <source>
        <dbReference type="PROSITE" id="PS50894"/>
    </source>
</evidence>
<keyword evidence="1" id="KW-0902">Two-component regulatory system</keyword>
<dbReference type="InterPro" id="IPR036641">
    <property type="entry name" value="HPT_dom_sf"/>
</dbReference>
<dbReference type="RefSeq" id="WP_229491701.1">
    <property type="nucleotide sequence ID" value="NZ_AJYF02000058.1"/>
</dbReference>
<feature type="domain" description="HPt" evidence="3">
    <location>
        <begin position="323"/>
        <end position="422"/>
    </location>
</feature>
<feature type="modified residue" description="Phosphohistidine" evidence="2">
    <location>
        <position position="362"/>
    </location>
</feature>
<dbReference type="SUPFAM" id="SSF47226">
    <property type="entry name" value="Histidine-containing phosphotransfer domain, HPT domain"/>
    <property type="match status" value="1"/>
</dbReference>
<reference evidence="4 5" key="1">
    <citation type="submission" date="2024-06" db="EMBL/GenBank/DDBJ databases">
        <authorList>
            <person name="Steensen K."/>
            <person name="Seneca J."/>
            <person name="Bartlau N."/>
            <person name="Yu A.X."/>
            <person name="Polz M.F."/>
        </authorList>
    </citation>
    <scope>NUCLEOTIDE SEQUENCE [LARGE SCALE GENOMIC DNA]</scope>
    <source>
        <strain evidence="4 5">1F260</strain>
    </source>
</reference>
<name>A0ABV4L5L8_9GAMM</name>
<keyword evidence="5" id="KW-1185">Reference proteome</keyword>
<keyword evidence="2" id="KW-0597">Phosphoprotein</keyword>
<dbReference type="Proteomes" id="UP001569154">
    <property type="component" value="Unassembled WGS sequence"/>
</dbReference>
<dbReference type="Pfam" id="PF01627">
    <property type="entry name" value="Hpt"/>
    <property type="match status" value="1"/>
</dbReference>
<sequence>MISKLSMFALNSRKKTRNSQRLQLSRLSMLVWVLFFISFFYAVATYKEMYHVKEHATHVVKLNNAAQQLRQAVSASMLNQQIELSNIEKEIQHFRYLLLQTKSHTIDDQWSDIQSTLLDADAFAEDVDNLLASIYSVANVTKKLKQLSESEISIDQQLFYQSISSYLLYELHGLNDSGTTRRADRFNEYIATLEAMLAERSSKPASVEVYALYTGLERLNQQLENVDSIMNHRFVRAMTQQQTYWTTQVIALLDRTLLLFGIAFLFLAAQVLVRYKLERLSTNFSRKMPPISSEDIGFIQNDAVQYDQSVFEIENLMEQLEGDTDAIDAVLGMFVEEHKTDGEKLQTFAKNDDVEGTRGLIHSMKGVSGNIGAYAMQHFCIRLEKTLSAGESPDKRAVEQFDQLLALTIKDVLSEMENLNKMTTS</sequence>
<evidence type="ECO:0000313" key="4">
    <source>
        <dbReference type="EMBL" id="MEZ8082769.1"/>
    </source>
</evidence>
<dbReference type="InterPro" id="IPR008207">
    <property type="entry name" value="Sig_transdc_His_kin_Hpt_dom"/>
</dbReference>
<dbReference type="EMBL" id="JBGONM010000043">
    <property type="protein sequence ID" value="MEZ8082769.1"/>
    <property type="molecule type" value="Genomic_DNA"/>
</dbReference>
<accession>A0ABV4L5L8</accession>
<protein>
    <submittedName>
        <fullName evidence="4">Hpt domain-containing protein</fullName>
    </submittedName>
</protein>